<sequence length="585" mass="66972">MDKTMMIGLKGYNAKFRDNNQDNSGSFAIDENKSYLQFRQSQELQLIYQVSEHFRKKPFAQRTESLPTSMKKERQEIEVIDLEQNTQQRIDNIPINQEGDTNNGNQQFTQTGETHTPQTEAPNNPQHQQVGQNDDLNNMAEQNRFQPTQNFPGLHNLTHQTSLSETGSLNEQQQQLSLSLSPSSSSITQINQSQQPSQRQSLFATDSNNQFIRGIQQSKYIPIEKAVNRLLLLSEDPKRQVEIKVYTNEQVQYINKMEQDNKFQDMMDNMLNKLQNHSDEDEAMKLRMEILNKLSPEEQQKVKGGFGPQMRLTPFYEAHIQRRITEENKNAIHINAGWDFRSGTVEQQDEYQEDFLNEPQQLEIRLLEKNNKKHKHGKHQRSQKKQRNTQAQTQFYYNNQVLDNHLGPLFSQMNYPGPPGRAPDQSHTKLRSRQPTSRRQWIVPPTQTNPQSQITPNPNQNQSSILNVDLMGIFTNPFSVPKGIQHQQNAGEAAQVQHAPRDTFSTNGNIRKVASSTDSIVSGQVGVAGTKPINIQTAPSTQLQIDPIREPKVEKKGGRTPVRGKATSTNTSVFANQNQIEDQQR</sequence>
<evidence type="ECO:0000313" key="2">
    <source>
        <dbReference type="EMBL" id="KAA6402269.1"/>
    </source>
</evidence>
<feature type="region of interest" description="Disordered" evidence="1">
    <location>
        <begin position="164"/>
        <end position="200"/>
    </location>
</feature>
<feature type="region of interest" description="Disordered" evidence="1">
    <location>
        <begin position="546"/>
        <end position="585"/>
    </location>
</feature>
<feature type="region of interest" description="Disordered" evidence="1">
    <location>
        <begin position="94"/>
        <end position="133"/>
    </location>
</feature>
<accession>A0A5J4X6Y6</accession>
<reference evidence="2 3" key="1">
    <citation type="submission" date="2019-03" db="EMBL/GenBank/DDBJ databases">
        <title>Single cell metagenomics reveals metabolic interactions within the superorganism composed of flagellate Streblomastix strix and complex community of Bacteroidetes bacteria on its surface.</title>
        <authorList>
            <person name="Treitli S.C."/>
            <person name="Kolisko M."/>
            <person name="Husnik F."/>
            <person name="Keeling P."/>
            <person name="Hampl V."/>
        </authorList>
    </citation>
    <scope>NUCLEOTIDE SEQUENCE [LARGE SCALE GENOMIC DNA]</scope>
    <source>
        <strain evidence="2">ST1C</strain>
    </source>
</reference>
<name>A0A5J4X6Y6_9EUKA</name>
<dbReference type="AlphaFoldDB" id="A0A5J4X6Y6"/>
<organism evidence="2 3">
    <name type="scientific">Streblomastix strix</name>
    <dbReference type="NCBI Taxonomy" id="222440"/>
    <lineage>
        <taxon>Eukaryota</taxon>
        <taxon>Metamonada</taxon>
        <taxon>Preaxostyla</taxon>
        <taxon>Oxymonadida</taxon>
        <taxon>Streblomastigidae</taxon>
        <taxon>Streblomastix</taxon>
    </lineage>
</organism>
<dbReference type="Proteomes" id="UP000324800">
    <property type="component" value="Unassembled WGS sequence"/>
</dbReference>
<evidence type="ECO:0000256" key="1">
    <source>
        <dbReference type="SAM" id="MobiDB-lite"/>
    </source>
</evidence>
<evidence type="ECO:0000313" key="3">
    <source>
        <dbReference type="Proteomes" id="UP000324800"/>
    </source>
</evidence>
<feature type="compositionally biased region" description="Polar residues" evidence="1">
    <location>
        <begin position="433"/>
        <end position="458"/>
    </location>
</feature>
<dbReference type="EMBL" id="SNRW01000260">
    <property type="protein sequence ID" value="KAA6402269.1"/>
    <property type="molecule type" value="Genomic_DNA"/>
</dbReference>
<proteinExistence type="predicted"/>
<feature type="region of interest" description="Disordered" evidence="1">
    <location>
        <begin position="414"/>
        <end position="458"/>
    </location>
</feature>
<feature type="compositionally biased region" description="Low complexity" evidence="1">
    <location>
        <begin position="168"/>
        <end position="200"/>
    </location>
</feature>
<feature type="compositionally biased region" description="Polar residues" evidence="1">
    <location>
        <begin position="566"/>
        <end position="585"/>
    </location>
</feature>
<protein>
    <submittedName>
        <fullName evidence="2">Uncharacterized protein</fullName>
    </submittedName>
</protein>
<comment type="caution">
    <text evidence="2">The sequence shown here is derived from an EMBL/GenBank/DDBJ whole genome shotgun (WGS) entry which is preliminary data.</text>
</comment>
<feature type="compositionally biased region" description="Basic and acidic residues" evidence="1">
    <location>
        <begin position="547"/>
        <end position="557"/>
    </location>
</feature>
<gene>
    <name evidence="2" type="ORF">EZS28_002200</name>
</gene>